<gene>
    <name evidence="1" type="ORF">EVAR_91244_1</name>
</gene>
<dbReference type="AlphaFoldDB" id="A0A4C1ZXU8"/>
<protein>
    <submittedName>
        <fullName evidence="1">Uncharacterized protein</fullName>
    </submittedName>
</protein>
<dbReference type="EMBL" id="BGZK01002360">
    <property type="protein sequence ID" value="GBP93286.1"/>
    <property type="molecule type" value="Genomic_DNA"/>
</dbReference>
<reference evidence="1 2" key="1">
    <citation type="journal article" date="2019" name="Commun. Biol.">
        <title>The bagworm genome reveals a unique fibroin gene that provides high tensile strength.</title>
        <authorList>
            <person name="Kono N."/>
            <person name="Nakamura H."/>
            <person name="Ohtoshi R."/>
            <person name="Tomita M."/>
            <person name="Numata K."/>
            <person name="Arakawa K."/>
        </authorList>
    </citation>
    <scope>NUCLEOTIDE SEQUENCE [LARGE SCALE GENOMIC DNA]</scope>
</reference>
<name>A0A4C1ZXU8_EUMVA</name>
<organism evidence="1 2">
    <name type="scientific">Eumeta variegata</name>
    <name type="common">Bagworm moth</name>
    <name type="synonym">Eumeta japonica</name>
    <dbReference type="NCBI Taxonomy" id="151549"/>
    <lineage>
        <taxon>Eukaryota</taxon>
        <taxon>Metazoa</taxon>
        <taxon>Ecdysozoa</taxon>
        <taxon>Arthropoda</taxon>
        <taxon>Hexapoda</taxon>
        <taxon>Insecta</taxon>
        <taxon>Pterygota</taxon>
        <taxon>Neoptera</taxon>
        <taxon>Endopterygota</taxon>
        <taxon>Lepidoptera</taxon>
        <taxon>Glossata</taxon>
        <taxon>Ditrysia</taxon>
        <taxon>Tineoidea</taxon>
        <taxon>Psychidae</taxon>
        <taxon>Oiketicinae</taxon>
        <taxon>Eumeta</taxon>
    </lineage>
</organism>
<dbReference type="Proteomes" id="UP000299102">
    <property type="component" value="Unassembled WGS sequence"/>
</dbReference>
<proteinExistence type="predicted"/>
<evidence type="ECO:0000313" key="1">
    <source>
        <dbReference type="EMBL" id="GBP93286.1"/>
    </source>
</evidence>
<keyword evidence="2" id="KW-1185">Reference proteome</keyword>
<sequence length="108" mass="12265">MPFAVTAFEAMLLPRRANKRFASKTVYTCFHNTAALAPSPQTIVIIHRDGCSMKSLAMLICWSWMSFAQRRRSLMAPTVLGRLGAPKVLAPTYEAKKMWEGVFQQWNK</sequence>
<evidence type="ECO:0000313" key="2">
    <source>
        <dbReference type="Proteomes" id="UP000299102"/>
    </source>
</evidence>
<accession>A0A4C1ZXU8</accession>
<comment type="caution">
    <text evidence="1">The sequence shown here is derived from an EMBL/GenBank/DDBJ whole genome shotgun (WGS) entry which is preliminary data.</text>
</comment>